<evidence type="ECO:0000259" key="5">
    <source>
        <dbReference type="Pfam" id="PF03968"/>
    </source>
</evidence>
<proteinExistence type="inferred from homology"/>
<dbReference type="GO" id="GO:0001530">
    <property type="term" value="F:lipopolysaccharide binding"/>
    <property type="evidence" value="ECO:0007669"/>
    <property type="project" value="InterPro"/>
</dbReference>
<dbReference type="FunCoup" id="A0A1B1YVX9">
    <property type="interactions" value="48"/>
</dbReference>
<dbReference type="InParanoid" id="A0A1B1YVX9"/>
<dbReference type="InterPro" id="IPR052037">
    <property type="entry name" value="LPS_export_LptA"/>
</dbReference>
<evidence type="ECO:0000256" key="2">
    <source>
        <dbReference type="ARBA" id="ARBA00022729"/>
    </source>
</evidence>
<comment type="subunit">
    <text evidence="4">Component of the lipopolysaccharide transport and assembly complex.</text>
</comment>
<reference evidence="7" key="1">
    <citation type="submission" date="2016-03" db="EMBL/GenBank/DDBJ databases">
        <title>Complete genome sequence of Solimmundus cernigliae, representing a novel lineage of polycyclic aromatic hydrocarbon degraders within the Gammaproteobacteria.</title>
        <authorList>
            <person name="Singleton D.R."/>
            <person name="Dickey A.N."/>
            <person name="Scholl E.H."/>
            <person name="Wright F.A."/>
            <person name="Aitken M.D."/>
        </authorList>
    </citation>
    <scope>NUCLEOTIDE SEQUENCE [LARGE SCALE GENOMIC DNA]</scope>
    <source>
        <strain evidence="7">TR3.2</strain>
    </source>
</reference>
<gene>
    <name evidence="4" type="primary">lptA</name>
    <name evidence="6" type="ORF">PG2T_12330</name>
</gene>
<dbReference type="RefSeq" id="WP_068805963.1">
    <property type="nucleotide sequence ID" value="NZ_CP014671.1"/>
</dbReference>
<sequence>MALDSDRQQPIYIDADRVELDEAKGLNTYTGAVVVVQGTMQINSDTLVIHTENRKPTRYVANGKPARYKQQPKPDEGDVVATSRQMEYVIGEKKLYLRGDAHITRQGDVFQGDQLVYDTVRDLVTGSGGEGGRIRMIIQPQRGAEKAAP</sequence>
<feature type="domain" description="Organic solvent tolerance-like N-terminal" evidence="5">
    <location>
        <begin position="12"/>
        <end position="120"/>
    </location>
</feature>
<dbReference type="GO" id="GO:0015920">
    <property type="term" value="P:lipopolysaccharide transport"/>
    <property type="evidence" value="ECO:0007669"/>
    <property type="project" value="UniProtKB-UniRule"/>
</dbReference>
<dbReference type="GO" id="GO:0017089">
    <property type="term" value="F:glycolipid transfer activity"/>
    <property type="evidence" value="ECO:0007669"/>
    <property type="project" value="TreeGrafter"/>
</dbReference>
<dbReference type="STRING" id="1810504.PG2T_12330"/>
<dbReference type="AlphaFoldDB" id="A0A1B1YVX9"/>
<dbReference type="InterPro" id="IPR005653">
    <property type="entry name" value="OstA-like_N"/>
</dbReference>
<dbReference type="KEGG" id="gbi:PG2T_12330"/>
<evidence type="ECO:0000256" key="3">
    <source>
        <dbReference type="ARBA" id="ARBA00022764"/>
    </source>
</evidence>
<organism evidence="6 7">
    <name type="scientific">Immundisolibacter cernigliae</name>
    <dbReference type="NCBI Taxonomy" id="1810504"/>
    <lineage>
        <taxon>Bacteria</taxon>
        <taxon>Pseudomonadati</taxon>
        <taxon>Pseudomonadota</taxon>
        <taxon>Gammaproteobacteria</taxon>
        <taxon>Immundisolibacterales</taxon>
        <taxon>Immundisolibacteraceae</taxon>
        <taxon>Immundisolibacter</taxon>
    </lineage>
</organism>
<keyword evidence="3 4" id="KW-0574">Periplasm</keyword>
<comment type="subcellular location">
    <subcellularLocation>
        <location evidence="4">Periplasm</location>
    </subcellularLocation>
</comment>
<dbReference type="PANTHER" id="PTHR36504">
    <property type="entry name" value="LIPOPOLYSACCHARIDE EXPORT SYSTEM PROTEIN LPTA"/>
    <property type="match status" value="1"/>
</dbReference>
<dbReference type="Proteomes" id="UP000092952">
    <property type="component" value="Chromosome"/>
</dbReference>
<dbReference type="GO" id="GO:0043165">
    <property type="term" value="P:Gram-negative-bacterium-type cell outer membrane assembly"/>
    <property type="evidence" value="ECO:0007669"/>
    <property type="project" value="UniProtKB-UniRule"/>
</dbReference>
<evidence type="ECO:0000256" key="4">
    <source>
        <dbReference type="HAMAP-Rule" id="MF_01914"/>
    </source>
</evidence>
<keyword evidence="1 4" id="KW-0813">Transport</keyword>
<comment type="function">
    <text evidence="4">Involved in the assembly of lipopolysaccharide (LPS). Required for the translocation of LPS from the inner membrane to the outer membrane. May form a bridge between the inner membrane and the outer membrane, via interactions with LptC and LptD, thereby facilitating LPS transfer across the periplasm.</text>
</comment>
<dbReference type="NCBIfam" id="TIGR03002">
    <property type="entry name" value="outer_YhbN_LptA"/>
    <property type="match status" value="1"/>
</dbReference>
<dbReference type="PANTHER" id="PTHR36504:SF1">
    <property type="entry name" value="LIPOPOLYSACCHARIDE EXPORT SYSTEM PROTEIN LPTA"/>
    <property type="match status" value="1"/>
</dbReference>
<dbReference type="Pfam" id="PF03968">
    <property type="entry name" value="LptD_N"/>
    <property type="match status" value="1"/>
</dbReference>
<evidence type="ECO:0000313" key="6">
    <source>
        <dbReference type="EMBL" id="ANX04877.1"/>
    </source>
</evidence>
<keyword evidence="2" id="KW-0732">Signal</keyword>
<comment type="similarity">
    <text evidence="4">Belongs to the LptA family.</text>
</comment>
<dbReference type="GO" id="GO:0009279">
    <property type="term" value="C:cell outer membrane"/>
    <property type="evidence" value="ECO:0007669"/>
    <property type="project" value="TreeGrafter"/>
</dbReference>
<accession>A0A1B1YVX9</accession>
<keyword evidence="7" id="KW-1185">Reference proteome</keyword>
<protein>
    <recommendedName>
        <fullName evidence="4">Lipopolysaccharide export system protein LptA</fullName>
    </recommendedName>
</protein>
<dbReference type="Gene3D" id="2.60.450.10">
    <property type="entry name" value="Lipopolysaccharide (LPS) transport protein A like domain"/>
    <property type="match status" value="1"/>
</dbReference>
<name>A0A1B1YVX9_9GAMM</name>
<dbReference type="InterPro" id="IPR014340">
    <property type="entry name" value="LptA"/>
</dbReference>
<dbReference type="GO" id="GO:0030288">
    <property type="term" value="C:outer membrane-bounded periplasmic space"/>
    <property type="evidence" value="ECO:0007669"/>
    <property type="project" value="TreeGrafter"/>
</dbReference>
<evidence type="ECO:0000313" key="7">
    <source>
        <dbReference type="Proteomes" id="UP000092952"/>
    </source>
</evidence>
<evidence type="ECO:0000256" key="1">
    <source>
        <dbReference type="ARBA" id="ARBA00022448"/>
    </source>
</evidence>
<dbReference type="EMBL" id="CP014671">
    <property type="protein sequence ID" value="ANX04877.1"/>
    <property type="molecule type" value="Genomic_DNA"/>
</dbReference>
<dbReference type="HAMAP" id="MF_01914">
    <property type="entry name" value="LPS_assembly_LptA"/>
    <property type="match status" value="1"/>
</dbReference>